<gene>
    <name evidence="1" type="ORF">H2200_004370</name>
</gene>
<accession>A0AA38XD31</accession>
<sequence>MPSATSSTVMHASTDLHGSPDYEVLTNCEVTEGMVEQAAALFSRSYGVWGQSAEAKLGAYAKQGQHVRMSAKRLRQECIPENDGTSLHVRATIGNDLVGYVFATCWACDDQLILWVTQLCVEPKYRRKLVATKILMELRRQHARYMVGILSSHPAAILATLKACGQTLVDFTCDTAGKHAAAIMKSSPIIYVRTAKLSGRAFEGEDAAEGVVCCADTNFWVDHEEPKEVLKAVKKDKVVWPFGHLPEGHEYLALVVPWPWSKPYG</sequence>
<organism evidence="1 2">
    <name type="scientific">Cladophialophora chaetospira</name>
    <dbReference type="NCBI Taxonomy" id="386627"/>
    <lineage>
        <taxon>Eukaryota</taxon>
        <taxon>Fungi</taxon>
        <taxon>Dikarya</taxon>
        <taxon>Ascomycota</taxon>
        <taxon>Pezizomycotina</taxon>
        <taxon>Eurotiomycetes</taxon>
        <taxon>Chaetothyriomycetidae</taxon>
        <taxon>Chaetothyriales</taxon>
        <taxon>Herpotrichiellaceae</taxon>
        <taxon>Cladophialophora</taxon>
    </lineage>
</organism>
<dbReference type="InterPro" id="IPR016181">
    <property type="entry name" value="Acyl_CoA_acyltransferase"/>
</dbReference>
<dbReference type="Proteomes" id="UP001172673">
    <property type="component" value="Unassembled WGS sequence"/>
</dbReference>
<dbReference type="SUPFAM" id="SSF55729">
    <property type="entry name" value="Acyl-CoA N-acyltransferases (Nat)"/>
    <property type="match status" value="1"/>
</dbReference>
<dbReference type="Gene3D" id="3.40.630.30">
    <property type="match status" value="1"/>
</dbReference>
<name>A0AA38XD31_9EURO</name>
<evidence type="ECO:0000313" key="2">
    <source>
        <dbReference type="Proteomes" id="UP001172673"/>
    </source>
</evidence>
<reference evidence="1" key="1">
    <citation type="submission" date="2022-10" db="EMBL/GenBank/DDBJ databases">
        <title>Culturing micro-colonial fungi from biological soil crusts in the Mojave desert and describing Neophaeococcomyces mojavensis, and introducing the new genera and species Taxawa tesnikishii.</title>
        <authorList>
            <person name="Kurbessoian T."/>
            <person name="Stajich J.E."/>
        </authorList>
    </citation>
    <scope>NUCLEOTIDE SEQUENCE</scope>
    <source>
        <strain evidence="1">TK_41</strain>
    </source>
</reference>
<dbReference type="CDD" id="cd04301">
    <property type="entry name" value="NAT_SF"/>
    <property type="match status" value="1"/>
</dbReference>
<keyword evidence="2" id="KW-1185">Reference proteome</keyword>
<protein>
    <recommendedName>
        <fullName evidence="3">N-acetyltransferase domain-containing protein</fullName>
    </recommendedName>
</protein>
<evidence type="ECO:0000313" key="1">
    <source>
        <dbReference type="EMBL" id="KAJ9611187.1"/>
    </source>
</evidence>
<dbReference type="EMBL" id="JAPDRK010000006">
    <property type="protein sequence ID" value="KAJ9611187.1"/>
    <property type="molecule type" value="Genomic_DNA"/>
</dbReference>
<evidence type="ECO:0008006" key="3">
    <source>
        <dbReference type="Google" id="ProtNLM"/>
    </source>
</evidence>
<comment type="caution">
    <text evidence="1">The sequence shown here is derived from an EMBL/GenBank/DDBJ whole genome shotgun (WGS) entry which is preliminary data.</text>
</comment>
<proteinExistence type="predicted"/>
<dbReference type="AlphaFoldDB" id="A0AA38XD31"/>